<dbReference type="PANTHER" id="PTHR37067:SF3">
    <property type="entry name" value="PX DOMAIN-CONTAINING PROTEIN"/>
    <property type="match status" value="1"/>
</dbReference>
<reference evidence="2" key="1">
    <citation type="submission" date="2017-03" db="EMBL/GenBank/DDBJ databases">
        <title>Phytopthora megakarya and P. palmivora, two closely related causual agents of cacao black pod achieved similar genome size and gene model numbers by different mechanisms.</title>
        <authorList>
            <person name="Ali S."/>
            <person name="Shao J."/>
            <person name="Larry D.J."/>
            <person name="Kronmiller B."/>
            <person name="Shen D."/>
            <person name="Strem M.D."/>
            <person name="Melnick R.L."/>
            <person name="Guiltinan M.J."/>
            <person name="Tyler B.M."/>
            <person name="Meinhardt L.W."/>
            <person name="Bailey B.A."/>
        </authorList>
    </citation>
    <scope>NUCLEOTIDE SEQUENCE [LARGE SCALE GENOMIC DNA]</scope>
    <source>
        <strain evidence="2">zdho120</strain>
    </source>
</reference>
<gene>
    <name evidence="1" type="ORF">PHMEG_00025925</name>
</gene>
<dbReference type="EMBL" id="NBNE01006124">
    <property type="protein sequence ID" value="OWZ02501.1"/>
    <property type="molecule type" value="Genomic_DNA"/>
</dbReference>
<dbReference type="OrthoDB" id="104509at2759"/>
<evidence type="ECO:0000313" key="2">
    <source>
        <dbReference type="Proteomes" id="UP000198211"/>
    </source>
</evidence>
<accession>A0A225VAG9</accession>
<dbReference type="Proteomes" id="UP000198211">
    <property type="component" value="Unassembled WGS sequence"/>
</dbReference>
<dbReference type="STRING" id="4795.A0A225VAG9"/>
<organism evidence="1 2">
    <name type="scientific">Phytophthora megakarya</name>
    <dbReference type="NCBI Taxonomy" id="4795"/>
    <lineage>
        <taxon>Eukaryota</taxon>
        <taxon>Sar</taxon>
        <taxon>Stramenopiles</taxon>
        <taxon>Oomycota</taxon>
        <taxon>Peronosporomycetes</taxon>
        <taxon>Peronosporales</taxon>
        <taxon>Peronosporaceae</taxon>
        <taxon>Phytophthora</taxon>
    </lineage>
</organism>
<name>A0A225VAG9_9STRA</name>
<keyword evidence="2" id="KW-1185">Reference proteome</keyword>
<comment type="caution">
    <text evidence="1">The sequence shown here is derived from an EMBL/GenBank/DDBJ whole genome shotgun (WGS) entry which is preliminary data.</text>
</comment>
<dbReference type="PANTHER" id="PTHR37067">
    <property type="entry name" value="PX DOMAIN-CONTAINING PROTEIN"/>
    <property type="match status" value="1"/>
</dbReference>
<dbReference type="AlphaFoldDB" id="A0A225VAG9"/>
<sequence length="801" mass="89035">MVAKTTVQYREVHALRYGVKVVGRNAESGAVTRTVCLFCCHFRREVPPGKKRKNAAVIKYFDAPFRTDQYVQHMSSQHPTQWSKYRQSPDEIKRRFFPTDLTRPEPGKEKIENEKEVVEAAVAAKDSPVEKHCWFRISKSIVDLIVPLTTLVGVKGWQPSTFRACELVEPSKTQVEGVEQEKYYQIAIFNRMEMDIAVDSLAAGMSPTQVSSHLAALARRTTVAGGAAPVFPLLKAEEVREMARLAVSSSLQMTGELLSQSWCFGLVLREVTTAPMVGFLDVRVVVYGYGKLCNLHVVALPLFERHTAFTLAQVIENVLDAVFPQWRSRVLGISQDSCITGESDITVPACNRIFPEQSTSPSTHITADVFTLLERSILISTPRIPNRVLYKTWGACRQVSLILSSFYESVLGGSFLPALRTLTAYIRRTPVLLKEMGPPPNILANDKGDADISTATVDLPMNTEWLAMGRDTQWITDKRVRLRKYFEQQLSEGSSSISSISSEITAPVDDIWWVVFFVVHWVATRANESFEKLLSPRVSRSQQAHIIMEMSTELIAVFTIQSGQQPEGEEPSYKSRQSKFSTNKSNVHDFLYDQGMFVSNVAARLQPAVLDTVLENLAICVVNLAESLTDLIDSIPESGVDESATQLPLVLPHELAHLSGREFSSLLQCHGGQLNAAYSDEELDTIEREYQALCRAATHDTELKASLEQCNAESPFTKTWKLTKGKFPLLEVFAGGLASAFAGRDVDCEKSLSVGGEADIENDGMRLPILDFGLETTLHARQFDALSHVSSAILSTEARKS</sequence>
<proteinExistence type="predicted"/>
<protein>
    <submittedName>
        <fullName evidence="1">Uncharacterized protein</fullName>
    </submittedName>
</protein>
<evidence type="ECO:0000313" key="1">
    <source>
        <dbReference type="EMBL" id="OWZ02501.1"/>
    </source>
</evidence>